<dbReference type="GO" id="GO:0005507">
    <property type="term" value="F:copper ion binding"/>
    <property type="evidence" value="ECO:0007669"/>
    <property type="project" value="TreeGrafter"/>
</dbReference>
<protein>
    <recommendedName>
        <fullName evidence="12">Purine nucleoside phosphorylase</fullName>
    </recommendedName>
</protein>
<dbReference type="SUPFAM" id="SSF64438">
    <property type="entry name" value="CNF1/YfiH-like putative cysteine hydrolases"/>
    <property type="match status" value="1"/>
</dbReference>
<dbReference type="RefSeq" id="WP_092117133.1">
    <property type="nucleotide sequence ID" value="NZ_FMXO01000003.1"/>
</dbReference>
<gene>
    <name evidence="10" type="ORF">SAMN05660653_00618</name>
</gene>
<dbReference type="InterPro" id="IPR011324">
    <property type="entry name" value="Cytotoxic_necrot_fac-like_cat"/>
</dbReference>
<keyword evidence="4" id="KW-0479">Metal-binding</keyword>
<evidence type="ECO:0000256" key="4">
    <source>
        <dbReference type="ARBA" id="ARBA00022723"/>
    </source>
</evidence>
<evidence type="ECO:0000313" key="10">
    <source>
        <dbReference type="EMBL" id="SDB12718.1"/>
    </source>
</evidence>
<organism evidence="10 11">
    <name type="scientific">Desulfonatronum thiosulfatophilum</name>
    <dbReference type="NCBI Taxonomy" id="617002"/>
    <lineage>
        <taxon>Bacteria</taxon>
        <taxon>Pseudomonadati</taxon>
        <taxon>Thermodesulfobacteriota</taxon>
        <taxon>Desulfovibrionia</taxon>
        <taxon>Desulfovibrionales</taxon>
        <taxon>Desulfonatronaceae</taxon>
        <taxon>Desulfonatronum</taxon>
    </lineage>
</organism>
<evidence type="ECO:0000256" key="8">
    <source>
        <dbReference type="ARBA" id="ARBA00048968"/>
    </source>
</evidence>
<dbReference type="GO" id="GO:0017061">
    <property type="term" value="F:S-methyl-5-thioadenosine phosphorylase activity"/>
    <property type="evidence" value="ECO:0007669"/>
    <property type="project" value="UniProtKB-EC"/>
</dbReference>
<evidence type="ECO:0000256" key="5">
    <source>
        <dbReference type="ARBA" id="ARBA00022801"/>
    </source>
</evidence>
<dbReference type="PANTHER" id="PTHR30616">
    <property type="entry name" value="UNCHARACTERIZED PROTEIN YFIH"/>
    <property type="match status" value="1"/>
</dbReference>
<dbReference type="OrthoDB" id="4279at2"/>
<evidence type="ECO:0000256" key="7">
    <source>
        <dbReference type="ARBA" id="ARBA00047989"/>
    </source>
</evidence>
<evidence type="ECO:0000256" key="6">
    <source>
        <dbReference type="ARBA" id="ARBA00022833"/>
    </source>
</evidence>
<dbReference type="Proteomes" id="UP000198771">
    <property type="component" value="Unassembled WGS sequence"/>
</dbReference>
<sequence>MGPHIGCIPFSFPGLPNIRAAFTTRRGGSSRGPYSGGNLSWEVGDAKNDVLENRNALRELAGFGHWAEARQVHGVEVLVEPNPLNLDQCADVQADGLATSRPDLALVIKTADCQPILLAHADGRHIAALHCGWRGNRQGFLQKGVRAFCDAYGFHPHEVLAVRGPSLGPGASEFVNFDLEWGEAFRKYHNPTTGNLNLWRLTKAQLLEAGLLEERIFSIDLCTYSLPETFFSYRRDKATGRQAGLIWMDPAVA</sequence>
<comment type="catalytic activity">
    <reaction evidence="8">
        <text>adenosine + phosphate = alpha-D-ribose 1-phosphate + adenine</text>
        <dbReference type="Rhea" id="RHEA:27642"/>
        <dbReference type="ChEBI" id="CHEBI:16335"/>
        <dbReference type="ChEBI" id="CHEBI:16708"/>
        <dbReference type="ChEBI" id="CHEBI:43474"/>
        <dbReference type="ChEBI" id="CHEBI:57720"/>
        <dbReference type="EC" id="2.4.2.1"/>
    </reaction>
    <physiologicalReaction direction="left-to-right" evidence="8">
        <dbReference type="Rhea" id="RHEA:27643"/>
    </physiologicalReaction>
</comment>
<evidence type="ECO:0000256" key="3">
    <source>
        <dbReference type="ARBA" id="ARBA00022679"/>
    </source>
</evidence>
<reference evidence="10 11" key="1">
    <citation type="submission" date="2016-10" db="EMBL/GenBank/DDBJ databases">
        <authorList>
            <person name="de Groot N.N."/>
        </authorList>
    </citation>
    <scope>NUCLEOTIDE SEQUENCE [LARGE SCALE GENOMIC DNA]</scope>
    <source>
        <strain evidence="10 11">ASO4-2</strain>
    </source>
</reference>
<dbReference type="Pfam" id="PF02578">
    <property type="entry name" value="Cu-oxidase_4"/>
    <property type="match status" value="1"/>
</dbReference>
<dbReference type="GO" id="GO:0016787">
    <property type="term" value="F:hydrolase activity"/>
    <property type="evidence" value="ECO:0007669"/>
    <property type="project" value="UniProtKB-KW"/>
</dbReference>
<dbReference type="Gene3D" id="3.60.140.10">
    <property type="entry name" value="CNF1/YfiH-like putative cysteine hydrolases"/>
    <property type="match status" value="1"/>
</dbReference>
<keyword evidence="3" id="KW-0808">Transferase</keyword>
<evidence type="ECO:0000313" key="11">
    <source>
        <dbReference type="Proteomes" id="UP000198771"/>
    </source>
</evidence>
<accession>A0A1G6AWH2</accession>
<evidence type="ECO:0000256" key="9">
    <source>
        <dbReference type="ARBA" id="ARBA00049893"/>
    </source>
</evidence>
<name>A0A1G6AWH2_9BACT</name>
<comment type="catalytic activity">
    <reaction evidence="7">
        <text>adenosine + H2O + H(+) = inosine + NH4(+)</text>
        <dbReference type="Rhea" id="RHEA:24408"/>
        <dbReference type="ChEBI" id="CHEBI:15377"/>
        <dbReference type="ChEBI" id="CHEBI:15378"/>
        <dbReference type="ChEBI" id="CHEBI:16335"/>
        <dbReference type="ChEBI" id="CHEBI:17596"/>
        <dbReference type="ChEBI" id="CHEBI:28938"/>
        <dbReference type="EC" id="3.5.4.4"/>
    </reaction>
    <physiologicalReaction direction="left-to-right" evidence="7">
        <dbReference type="Rhea" id="RHEA:24409"/>
    </physiologicalReaction>
</comment>
<evidence type="ECO:0008006" key="12">
    <source>
        <dbReference type="Google" id="ProtNLM"/>
    </source>
</evidence>
<dbReference type="CDD" id="cd16833">
    <property type="entry name" value="YfiH"/>
    <property type="match status" value="1"/>
</dbReference>
<comment type="similarity">
    <text evidence="2">Belongs to the purine nucleoside phosphorylase YfiH/LACC1 family.</text>
</comment>
<evidence type="ECO:0000256" key="1">
    <source>
        <dbReference type="ARBA" id="ARBA00000553"/>
    </source>
</evidence>
<dbReference type="EMBL" id="FMXO01000003">
    <property type="protein sequence ID" value="SDB12718.1"/>
    <property type="molecule type" value="Genomic_DNA"/>
</dbReference>
<keyword evidence="11" id="KW-1185">Reference proteome</keyword>
<dbReference type="PANTHER" id="PTHR30616:SF2">
    <property type="entry name" value="PURINE NUCLEOSIDE PHOSPHORYLASE LACC1"/>
    <property type="match status" value="1"/>
</dbReference>
<comment type="catalytic activity">
    <reaction evidence="9">
        <text>S-methyl-5'-thioadenosine + phosphate = 5-(methylsulfanyl)-alpha-D-ribose 1-phosphate + adenine</text>
        <dbReference type="Rhea" id="RHEA:11852"/>
        <dbReference type="ChEBI" id="CHEBI:16708"/>
        <dbReference type="ChEBI" id="CHEBI:17509"/>
        <dbReference type="ChEBI" id="CHEBI:43474"/>
        <dbReference type="ChEBI" id="CHEBI:58533"/>
        <dbReference type="EC" id="2.4.2.28"/>
    </reaction>
    <physiologicalReaction direction="left-to-right" evidence="9">
        <dbReference type="Rhea" id="RHEA:11853"/>
    </physiologicalReaction>
</comment>
<dbReference type="InterPro" id="IPR038371">
    <property type="entry name" value="Cu_polyphenol_OxRdtase_sf"/>
</dbReference>
<dbReference type="AlphaFoldDB" id="A0A1G6AWH2"/>
<evidence type="ECO:0000256" key="2">
    <source>
        <dbReference type="ARBA" id="ARBA00007353"/>
    </source>
</evidence>
<keyword evidence="6" id="KW-0862">Zinc</keyword>
<dbReference type="InterPro" id="IPR003730">
    <property type="entry name" value="Cu_polyphenol_OxRdtase"/>
</dbReference>
<comment type="catalytic activity">
    <reaction evidence="1">
        <text>inosine + phosphate = alpha-D-ribose 1-phosphate + hypoxanthine</text>
        <dbReference type="Rhea" id="RHEA:27646"/>
        <dbReference type="ChEBI" id="CHEBI:17368"/>
        <dbReference type="ChEBI" id="CHEBI:17596"/>
        <dbReference type="ChEBI" id="CHEBI:43474"/>
        <dbReference type="ChEBI" id="CHEBI:57720"/>
        <dbReference type="EC" id="2.4.2.1"/>
    </reaction>
    <physiologicalReaction direction="left-to-right" evidence="1">
        <dbReference type="Rhea" id="RHEA:27647"/>
    </physiologicalReaction>
</comment>
<dbReference type="STRING" id="617002.SAMN05660653_00618"/>
<proteinExistence type="inferred from homology"/>
<keyword evidence="5" id="KW-0378">Hydrolase</keyword>